<sequence length="239" mass="26848">MHFLSGSLKCLSSQQVVNIPVILKDYFSYVKTLEIDVAIPATPIPVIPIQTVVPSAKDKLSIGVCEPIIKRVIKPPPEGTENIIDILDADHNITESRLDCLKSFFSLNNDEVESTPKSHAPSLVPYLQCLLRALQGGSYIFNAYAVIKEAIKKLHRCLVKPYLTKCPTLILIDFLLLKPLCIILQRDIGITPLKSKVEWLIKQAYDLRDLDQMNDLSSQVDVSEHFLQEAKKEVIDLQT</sequence>
<dbReference type="AlphaFoldDB" id="A0A9Q1JN92"/>
<keyword evidence="2" id="KW-1185">Reference proteome</keyword>
<accession>A0A9Q1JN92</accession>
<proteinExistence type="predicted"/>
<evidence type="ECO:0000313" key="1">
    <source>
        <dbReference type="EMBL" id="KAJ8427656.1"/>
    </source>
</evidence>
<evidence type="ECO:0000313" key="2">
    <source>
        <dbReference type="Proteomes" id="UP001153076"/>
    </source>
</evidence>
<name>A0A9Q1JN92_9CARY</name>
<dbReference type="EMBL" id="JAKOGI010001117">
    <property type="protein sequence ID" value="KAJ8427656.1"/>
    <property type="molecule type" value="Genomic_DNA"/>
</dbReference>
<dbReference type="Proteomes" id="UP001153076">
    <property type="component" value="Unassembled WGS sequence"/>
</dbReference>
<comment type="caution">
    <text evidence="1">The sequence shown here is derived from an EMBL/GenBank/DDBJ whole genome shotgun (WGS) entry which is preliminary data.</text>
</comment>
<gene>
    <name evidence="1" type="ORF">Cgig2_002943</name>
</gene>
<reference evidence="1" key="1">
    <citation type="submission" date="2022-04" db="EMBL/GenBank/DDBJ databases">
        <title>Carnegiea gigantea Genome sequencing and assembly v2.</title>
        <authorList>
            <person name="Copetti D."/>
            <person name="Sanderson M.J."/>
            <person name="Burquez A."/>
            <person name="Wojciechowski M.F."/>
        </authorList>
    </citation>
    <scope>NUCLEOTIDE SEQUENCE</scope>
    <source>
        <strain evidence="1">SGP5-SGP5p</strain>
        <tissue evidence="1">Aerial part</tissue>
    </source>
</reference>
<protein>
    <submittedName>
        <fullName evidence="1">Uncharacterized protein</fullName>
    </submittedName>
</protein>
<organism evidence="1 2">
    <name type="scientific">Carnegiea gigantea</name>
    <dbReference type="NCBI Taxonomy" id="171969"/>
    <lineage>
        <taxon>Eukaryota</taxon>
        <taxon>Viridiplantae</taxon>
        <taxon>Streptophyta</taxon>
        <taxon>Embryophyta</taxon>
        <taxon>Tracheophyta</taxon>
        <taxon>Spermatophyta</taxon>
        <taxon>Magnoliopsida</taxon>
        <taxon>eudicotyledons</taxon>
        <taxon>Gunneridae</taxon>
        <taxon>Pentapetalae</taxon>
        <taxon>Caryophyllales</taxon>
        <taxon>Cactineae</taxon>
        <taxon>Cactaceae</taxon>
        <taxon>Cactoideae</taxon>
        <taxon>Echinocereeae</taxon>
        <taxon>Carnegiea</taxon>
    </lineage>
</organism>